<feature type="region of interest" description="Disordered" evidence="1">
    <location>
        <begin position="30"/>
        <end position="51"/>
    </location>
</feature>
<dbReference type="EMBL" id="GBXM01061657">
    <property type="protein sequence ID" value="JAH46920.1"/>
    <property type="molecule type" value="Transcribed_RNA"/>
</dbReference>
<reference evidence="2" key="2">
    <citation type="journal article" date="2015" name="Fish Shellfish Immunol.">
        <title>Early steps in the European eel (Anguilla anguilla)-Vibrio vulnificus interaction in the gills: Role of the RtxA13 toxin.</title>
        <authorList>
            <person name="Callol A."/>
            <person name="Pajuelo D."/>
            <person name="Ebbesson L."/>
            <person name="Teles M."/>
            <person name="MacKenzie S."/>
            <person name="Amaro C."/>
        </authorList>
    </citation>
    <scope>NUCLEOTIDE SEQUENCE</scope>
</reference>
<organism evidence="2">
    <name type="scientific">Anguilla anguilla</name>
    <name type="common">European freshwater eel</name>
    <name type="synonym">Muraena anguilla</name>
    <dbReference type="NCBI Taxonomy" id="7936"/>
    <lineage>
        <taxon>Eukaryota</taxon>
        <taxon>Metazoa</taxon>
        <taxon>Chordata</taxon>
        <taxon>Craniata</taxon>
        <taxon>Vertebrata</taxon>
        <taxon>Euteleostomi</taxon>
        <taxon>Actinopterygii</taxon>
        <taxon>Neopterygii</taxon>
        <taxon>Teleostei</taxon>
        <taxon>Anguilliformes</taxon>
        <taxon>Anguillidae</taxon>
        <taxon>Anguilla</taxon>
    </lineage>
</organism>
<reference evidence="2" key="1">
    <citation type="submission" date="2014-11" db="EMBL/GenBank/DDBJ databases">
        <authorList>
            <person name="Amaro Gonzalez C."/>
        </authorList>
    </citation>
    <scope>NUCLEOTIDE SEQUENCE</scope>
</reference>
<protein>
    <submittedName>
        <fullName evidence="2">Uncharacterized protein</fullName>
    </submittedName>
</protein>
<accession>A0A0E9T1U2</accession>
<evidence type="ECO:0000256" key="1">
    <source>
        <dbReference type="SAM" id="MobiDB-lite"/>
    </source>
</evidence>
<evidence type="ECO:0000313" key="2">
    <source>
        <dbReference type="EMBL" id="JAH46920.1"/>
    </source>
</evidence>
<sequence length="51" mass="6099">MCEQQMNMILDYFKIMILKNQPIESCAALTENGQESEKKRRKKKPDQLKRL</sequence>
<dbReference type="AlphaFoldDB" id="A0A0E9T1U2"/>
<name>A0A0E9T1U2_ANGAN</name>
<proteinExistence type="predicted"/>